<evidence type="ECO:0000313" key="2">
    <source>
        <dbReference type="Proteomes" id="UP000708208"/>
    </source>
</evidence>
<feature type="non-terminal residue" evidence="1">
    <location>
        <position position="53"/>
    </location>
</feature>
<organism evidence="1 2">
    <name type="scientific">Allacma fusca</name>
    <dbReference type="NCBI Taxonomy" id="39272"/>
    <lineage>
        <taxon>Eukaryota</taxon>
        <taxon>Metazoa</taxon>
        <taxon>Ecdysozoa</taxon>
        <taxon>Arthropoda</taxon>
        <taxon>Hexapoda</taxon>
        <taxon>Collembola</taxon>
        <taxon>Symphypleona</taxon>
        <taxon>Sminthuridae</taxon>
        <taxon>Allacma</taxon>
    </lineage>
</organism>
<evidence type="ECO:0000313" key="1">
    <source>
        <dbReference type="EMBL" id="CAG7837557.1"/>
    </source>
</evidence>
<keyword evidence="2" id="KW-1185">Reference proteome</keyword>
<accession>A0A8J2LIU4</accession>
<dbReference type="AlphaFoldDB" id="A0A8J2LIU4"/>
<reference evidence="1" key="1">
    <citation type="submission" date="2021-06" db="EMBL/GenBank/DDBJ databases">
        <authorList>
            <person name="Hodson N. C."/>
            <person name="Mongue J. A."/>
            <person name="Jaron S. K."/>
        </authorList>
    </citation>
    <scope>NUCLEOTIDE SEQUENCE</scope>
</reference>
<protein>
    <submittedName>
        <fullName evidence="1">Uncharacterized protein</fullName>
    </submittedName>
</protein>
<name>A0A8J2LIU4_9HEXA</name>
<comment type="caution">
    <text evidence="1">The sequence shown here is derived from an EMBL/GenBank/DDBJ whole genome shotgun (WGS) entry which is preliminary data.</text>
</comment>
<dbReference type="Proteomes" id="UP000708208">
    <property type="component" value="Unassembled WGS sequence"/>
</dbReference>
<sequence length="53" mass="5931">DFALQGSLQFVVHSLSLSLQHGDQHQLLLNTYLAQRSSKRCPLAEHGSTLQQQ</sequence>
<dbReference type="EMBL" id="CAJVCH010571451">
    <property type="protein sequence ID" value="CAG7837557.1"/>
    <property type="molecule type" value="Genomic_DNA"/>
</dbReference>
<gene>
    <name evidence="1" type="ORF">AFUS01_LOCUS46650</name>
</gene>
<proteinExistence type="predicted"/>